<dbReference type="EMBL" id="CAEZSE010000122">
    <property type="protein sequence ID" value="CAB4538122.1"/>
    <property type="molecule type" value="Genomic_DNA"/>
</dbReference>
<name>A0A6J6BGP4_9ZZZZ</name>
<protein>
    <submittedName>
        <fullName evidence="1">Unannotated protein</fullName>
    </submittedName>
</protein>
<reference evidence="1" key="1">
    <citation type="submission" date="2020-05" db="EMBL/GenBank/DDBJ databases">
        <authorList>
            <person name="Chiriac C."/>
            <person name="Salcher M."/>
            <person name="Ghai R."/>
            <person name="Kavagutti S V."/>
        </authorList>
    </citation>
    <scope>NUCLEOTIDE SEQUENCE</scope>
</reference>
<sequence length="61" mass="6388">MFPHFLRSGLASTSLQSSVLVPVVVGAPYFSAATVVVVVTVVAVEDVLTCHTVFLPDLAQT</sequence>
<evidence type="ECO:0000313" key="1">
    <source>
        <dbReference type="EMBL" id="CAB4538122.1"/>
    </source>
</evidence>
<organism evidence="1">
    <name type="scientific">freshwater metagenome</name>
    <dbReference type="NCBI Taxonomy" id="449393"/>
    <lineage>
        <taxon>unclassified sequences</taxon>
        <taxon>metagenomes</taxon>
        <taxon>ecological metagenomes</taxon>
    </lineage>
</organism>
<gene>
    <name evidence="1" type="ORF">UFOPK1353_00774</name>
</gene>
<proteinExistence type="predicted"/>
<dbReference type="AlphaFoldDB" id="A0A6J6BGP4"/>
<accession>A0A6J6BGP4</accession>